<feature type="transmembrane region" description="Helical" evidence="2">
    <location>
        <begin position="82"/>
        <end position="105"/>
    </location>
</feature>
<name>A0A423XG61_9PEZI</name>
<keyword evidence="4" id="KW-1185">Reference proteome</keyword>
<dbReference type="FunCoup" id="A0A423XG61">
    <property type="interactions" value="35"/>
</dbReference>
<evidence type="ECO:0000256" key="2">
    <source>
        <dbReference type="SAM" id="Phobius"/>
    </source>
</evidence>
<keyword evidence="2" id="KW-0472">Membrane</keyword>
<proteinExistence type="predicted"/>
<accession>A0A423XG61</accession>
<dbReference type="OrthoDB" id="2103474at2759"/>
<dbReference type="PANTHER" id="PTHR35519">
    <property type="entry name" value="MEMBRANE PROTEINS"/>
    <property type="match status" value="1"/>
</dbReference>
<keyword evidence="2" id="KW-0812">Transmembrane</keyword>
<dbReference type="InterPro" id="IPR025187">
    <property type="entry name" value="DUF4112"/>
</dbReference>
<dbReference type="AlphaFoldDB" id="A0A423XG61"/>
<comment type="caution">
    <text evidence="3">The sequence shown here is derived from an EMBL/GenBank/DDBJ whole genome shotgun (WGS) entry which is preliminary data.</text>
</comment>
<gene>
    <name evidence="3" type="ORF">VPNG_03372</name>
</gene>
<protein>
    <recommendedName>
        <fullName evidence="5">DUF4112 domain-containing protein</fullName>
    </recommendedName>
</protein>
<dbReference type="Proteomes" id="UP000285146">
    <property type="component" value="Unassembled WGS sequence"/>
</dbReference>
<reference evidence="3 4" key="1">
    <citation type="submission" date="2015-09" db="EMBL/GenBank/DDBJ databases">
        <title>Host preference determinants of Valsa canker pathogens revealed by comparative genomics.</title>
        <authorList>
            <person name="Yin Z."/>
            <person name="Huang L."/>
        </authorList>
    </citation>
    <scope>NUCLEOTIDE SEQUENCE [LARGE SCALE GENOMIC DNA]</scope>
    <source>
        <strain evidence="3 4">SXYLt</strain>
    </source>
</reference>
<feature type="transmembrane region" description="Helical" evidence="2">
    <location>
        <begin position="125"/>
        <end position="145"/>
    </location>
</feature>
<evidence type="ECO:0000313" key="4">
    <source>
        <dbReference type="Proteomes" id="UP000285146"/>
    </source>
</evidence>
<feature type="compositionally biased region" description="Basic residues" evidence="1">
    <location>
        <begin position="197"/>
        <end position="206"/>
    </location>
</feature>
<feature type="region of interest" description="Disordered" evidence="1">
    <location>
        <begin position="187"/>
        <end position="206"/>
    </location>
</feature>
<dbReference type="PANTHER" id="PTHR35519:SF2">
    <property type="entry name" value="PH DOMAIN PROTEIN"/>
    <property type="match status" value="1"/>
</dbReference>
<evidence type="ECO:0008006" key="5">
    <source>
        <dbReference type="Google" id="ProtNLM"/>
    </source>
</evidence>
<evidence type="ECO:0000313" key="3">
    <source>
        <dbReference type="EMBL" id="ROW15046.1"/>
    </source>
</evidence>
<evidence type="ECO:0000256" key="1">
    <source>
        <dbReference type="SAM" id="MobiDB-lite"/>
    </source>
</evidence>
<dbReference type="InParanoid" id="A0A423XG61"/>
<dbReference type="STRING" id="1230097.A0A423XG61"/>
<dbReference type="Pfam" id="PF13430">
    <property type="entry name" value="DUF4112"/>
    <property type="match status" value="1"/>
</dbReference>
<sequence>MTSKLGAYVTRKLGEQVLGDFSKKFEAESPFYYHDAKGKKKRKKSKYRVPGVSEHDNKVLASVRNRAWALDMCLMHCGGFRVGWSALIGLFPVVGDVIDFMFALWVIRKADQIEGGLPPVLRAKMYAFIVVDLAGGFVPFFGDIFDAIYKANSRNAWLLEDYLAKKAVAEHEGPAHAIDDIELGIAGPPHQPQQVHNSRKAQKHGK</sequence>
<organism evidence="3 4">
    <name type="scientific">Cytospora leucostoma</name>
    <dbReference type="NCBI Taxonomy" id="1230097"/>
    <lineage>
        <taxon>Eukaryota</taxon>
        <taxon>Fungi</taxon>
        <taxon>Dikarya</taxon>
        <taxon>Ascomycota</taxon>
        <taxon>Pezizomycotina</taxon>
        <taxon>Sordariomycetes</taxon>
        <taxon>Sordariomycetidae</taxon>
        <taxon>Diaporthales</taxon>
        <taxon>Cytosporaceae</taxon>
        <taxon>Cytospora</taxon>
    </lineage>
</organism>
<keyword evidence="2" id="KW-1133">Transmembrane helix</keyword>
<dbReference type="EMBL" id="LKEB01000011">
    <property type="protein sequence ID" value="ROW15046.1"/>
    <property type="molecule type" value="Genomic_DNA"/>
</dbReference>